<dbReference type="PANTHER" id="PTHR12338">
    <property type="entry name" value="AUTOTRANSPORTER"/>
    <property type="match status" value="1"/>
</dbReference>
<evidence type="ECO:0000256" key="2">
    <source>
        <dbReference type="ARBA" id="ARBA00022525"/>
    </source>
</evidence>
<evidence type="ECO:0000256" key="1">
    <source>
        <dbReference type="ARBA" id="ARBA00004613"/>
    </source>
</evidence>
<feature type="region of interest" description="Disordered" evidence="4">
    <location>
        <begin position="282"/>
        <end position="333"/>
    </location>
</feature>
<gene>
    <name evidence="6" type="ORF">NCTC9695_02061</name>
</gene>
<feature type="domain" description="Filamentous haemagglutinin FhaB/tRNA nuclease CdiA-like TPS" evidence="5">
    <location>
        <begin position="45"/>
        <end position="178"/>
    </location>
</feature>
<evidence type="ECO:0000313" key="7">
    <source>
        <dbReference type="Proteomes" id="UP000275777"/>
    </source>
</evidence>
<name>A0A447T9S7_CHRVL</name>
<dbReference type="Gene3D" id="2.160.20.10">
    <property type="entry name" value="Single-stranded right-handed beta-helix, Pectin lyase-like"/>
    <property type="match status" value="1"/>
</dbReference>
<feature type="region of interest" description="Disordered" evidence="4">
    <location>
        <begin position="240"/>
        <end position="259"/>
    </location>
</feature>
<dbReference type="InterPro" id="IPR008638">
    <property type="entry name" value="FhaB/CdiA-like_TPS"/>
</dbReference>
<protein>
    <submittedName>
        <fullName evidence="6">Type V secretory pathway, adhesin AidA</fullName>
    </submittedName>
</protein>
<dbReference type="InterPro" id="IPR012334">
    <property type="entry name" value="Pectin_lyas_fold"/>
</dbReference>
<feature type="compositionally biased region" description="Polar residues" evidence="4">
    <location>
        <begin position="241"/>
        <end position="259"/>
    </location>
</feature>
<comment type="subcellular location">
    <subcellularLocation>
        <location evidence="1">Secreted</location>
    </subcellularLocation>
</comment>
<evidence type="ECO:0000259" key="5">
    <source>
        <dbReference type="Pfam" id="PF05860"/>
    </source>
</evidence>
<accession>A0A447T9S7</accession>
<dbReference type="InterPro" id="IPR050909">
    <property type="entry name" value="Bact_Autotransporter_VF"/>
</dbReference>
<organism evidence="6 7">
    <name type="scientific">Chromobacterium violaceum</name>
    <dbReference type="NCBI Taxonomy" id="536"/>
    <lineage>
        <taxon>Bacteria</taxon>
        <taxon>Pseudomonadati</taxon>
        <taxon>Pseudomonadota</taxon>
        <taxon>Betaproteobacteria</taxon>
        <taxon>Neisseriales</taxon>
        <taxon>Chromobacteriaceae</taxon>
        <taxon>Chromobacterium</taxon>
    </lineage>
</organism>
<sequence length="396" mass="42196">MSHPMRPSISSSQSHIASRKQHPGKFTQPDNGPFECQWTTMAHQPNGMIFGRNAQINVGSLVASTLSPSSNSNNDTIQFKGSGSGSITNQGHISAAQGGYVALLGNAVSNQGTIEATAGTVALAGGSEIAVGFADNQLVSIQVNKSTLNNFAENQQLIQADGGQVIMTAGAHDSILAAPSTIAGSSKPAPWKAIMANHLIGRHVRWHDQRGGHAGCVGSRRRRRRPYRHLRAHVKIAPDANISTKASNGSTGSWTIDPQNYTSPPAAAISPARKSAACWAAATSPFPPPRAPSRKRRSERQRRHQLEQCQLADADRGAQRQFQQRRHRHQYRRRHLVGRADANASGTGTVVMNGGSINVSGAAARSISITTRQYSERLPLSAMSPSAAAANSRHTC</sequence>
<feature type="compositionally biased region" description="Basic residues" evidence="4">
    <location>
        <begin position="323"/>
        <end position="333"/>
    </location>
</feature>
<keyword evidence="2" id="KW-0964">Secreted</keyword>
<keyword evidence="3" id="KW-0732">Signal</keyword>
<feature type="compositionally biased region" description="Basic residues" evidence="4">
    <location>
        <begin position="292"/>
        <end position="303"/>
    </location>
</feature>
<dbReference type="EMBL" id="LR134182">
    <property type="protein sequence ID" value="VEB41628.1"/>
    <property type="molecule type" value="Genomic_DNA"/>
</dbReference>
<dbReference type="GO" id="GO:0005576">
    <property type="term" value="C:extracellular region"/>
    <property type="evidence" value="ECO:0007669"/>
    <property type="project" value="UniProtKB-SubCell"/>
</dbReference>
<evidence type="ECO:0000313" key="6">
    <source>
        <dbReference type="EMBL" id="VEB41628.1"/>
    </source>
</evidence>
<proteinExistence type="predicted"/>
<dbReference type="AlphaFoldDB" id="A0A447T9S7"/>
<feature type="region of interest" description="Disordered" evidence="4">
    <location>
        <begin position="1"/>
        <end position="35"/>
    </location>
</feature>
<dbReference type="InterPro" id="IPR011050">
    <property type="entry name" value="Pectin_lyase_fold/virulence"/>
</dbReference>
<dbReference type="SUPFAM" id="SSF51126">
    <property type="entry name" value="Pectin lyase-like"/>
    <property type="match status" value="1"/>
</dbReference>
<dbReference type="Pfam" id="PF05860">
    <property type="entry name" value="TPS"/>
    <property type="match status" value="1"/>
</dbReference>
<dbReference type="Proteomes" id="UP000275777">
    <property type="component" value="Chromosome"/>
</dbReference>
<evidence type="ECO:0000256" key="3">
    <source>
        <dbReference type="ARBA" id="ARBA00022729"/>
    </source>
</evidence>
<feature type="compositionally biased region" description="Low complexity" evidence="4">
    <location>
        <begin position="1"/>
        <end position="16"/>
    </location>
</feature>
<evidence type="ECO:0000256" key="4">
    <source>
        <dbReference type="SAM" id="MobiDB-lite"/>
    </source>
</evidence>
<reference evidence="6 7" key="1">
    <citation type="submission" date="2018-12" db="EMBL/GenBank/DDBJ databases">
        <authorList>
            <consortium name="Pathogen Informatics"/>
        </authorList>
    </citation>
    <scope>NUCLEOTIDE SEQUENCE [LARGE SCALE GENOMIC DNA]</scope>
    <source>
        <strain evidence="6 7">NCTC9695</strain>
    </source>
</reference>
<dbReference type="PANTHER" id="PTHR12338:SF8">
    <property type="entry name" value="HEME_HEMOPEXIN-BINDING PROTEIN"/>
    <property type="match status" value="1"/>
</dbReference>